<protein>
    <submittedName>
        <fullName evidence="1">Uncharacterized protein</fullName>
    </submittedName>
</protein>
<evidence type="ECO:0000313" key="2">
    <source>
        <dbReference type="Proteomes" id="UP000295598"/>
    </source>
</evidence>
<dbReference type="Proteomes" id="UP000295598">
    <property type="component" value="Unassembled WGS sequence"/>
</dbReference>
<dbReference type="AlphaFoldDB" id="A0A4R4J1B4"/>
<name>A0A4R4J1B4_9GAMM</name>
<reference evidence="1 2" key="1">
    <citation type="journal article" date="2019" name="Int. J. Syst. Evol. Microbiol.">
        <title>Photorhabdus khanii subsp. guanajuatensis subsp. nov., isolated from Heterorhabditis atacamensis, and Photorhabdus luminescens subsp. mexicana subsp. nov., isolated from Heterorhabditis mexicana entomopathogenic nematodes.</title>
        <authorList>
            <person name="Machado R.A.R."/>
            <person name="Bruno P."/>
            <person name="Arce C.C.M."/>
            <person name="Liechti N."/>
            <person name="Kohler A."/>
            <person name="Bernal J."/>
            <person name="Bruggmann R."/>
            <person name="Turlings T.C.J."/>
        </authorList>
    </citation>
    <scope>NUCLEOTIDE SEQUENCE [LARGE SCALE GENOMIC DNA]</scope>
    <source>
        <strain evidence="1 2">MEX20-17</strain>
    </source>
</reference>
<dbReference type="EMBL" id="PUJY01000057">
    <property type="protein sequence ID" value="TDB47163.1"/>
    <property type="molecule type" value="Genomic_DNA"/>
</dbReference>
<sequence>MSKRQNGFGPALSESLQSFIFRVLDRNGFGDFSTIVTGGGWGDKPSVPYHARSEFEAIDPNGLFRLYVKNTKRSHTCFSSPLPLTHSFIETFYPEQQKSYSGQHIQIRYCQDCIEKQLYELGYAYFKVDWLNAVNCSVHSCQLYVVSHGLSRGETIKSIKDILIGKGALVEKTDLKIAVVDPSPSFSEVDLFFATCAKEAIFDYIFFDEKLCPDDYTDLIPTGLLRQENSYHPTWGERRRTLLRNIECYYELAIERSYIQIMSYIFSTMLVESVPTPCASLKGSGKFLLKVTSESCEDCNSLSCPLCYADCSDDFGNLYLT</sequence>
<evidence type="ECO:0000313" key="1">
    <source>
        <dbReference type="EMBL" id="TDB47163.1"/>
    </source>
</evidence>
<organism evidence="1 2">
    <name type="scientific">Photorhabdus khanii subsp. guanajuatensis</name>
    <dbReference type="NCBI Taxonomy" id="2100166"/>
    <lineage>
        <taxon>Bacteria</taxon>
        <taxon>Pseudomonadati</taxon>
        <taxon>Pseudomonadota</taxon>
        <taxon>Gammaproteobacteria</taxon>
        <taxon>Enterobacterales</taxon>
        <taxon>Morganellaceae</taxon>
        <taxon>Photorhabdus</taxon>
    </lineage>
</organism>
<dbReference type="RefSeq" id="WP_132356058.1">
    <property type="nucleotide sequence ID" value="NZ_CAWOJO010000057.1"/>
</dbReference>
<accession>A0A4R4J1B4</accession>
<proteinExistence type="predicted"/>
<comment type="caution">
    <text evidence="1">The sequence shown here is derived from an EMBL/GenBank/DDBJ whole genome shotgun (WGS) entry which is preliminary data.</text>
</comment>
<gene>
    <name evidence="1" type="ORF">C5467_21290</name>
</gene>